<name>A0ACB6QY12_9PLEO</name>
<protein>
    <submittedName>
        <fullName evidence="1">Uncharacterized protein</fullName>
    </submittedName>
</protein>
<evidence type="ECO:0000313" key="1">
    <source>
        <dbReference type="EMBL" id="KAF2471903.1"/>
    </source>
</evidence>
<comment type="caution">
    <text evidence="1">The sequence shown here is derived from an EMBL/GenBank/DDBJ whole genome shotgun (WGS) entry which is preliminary data.</text>
</comment>
<proteinExistence type="predicted"/>
<dbReference type="EMBL" id="MU003504">
    <property type="protein sequence ID" value="KAF2471903.1"/>
    <property type="molecule type" value="Genomic_DNA"/>
</dbReference>
<keyword evidence="2" id="KW-1185">Reference proteome</keyword>
<sequence length="715" mass="78679">MTTPDNNQSQPNDKPPSPKINTEVIIDSQGKGLTGGQDLLAEEAGANGDRKIEALDDDKPTPSDNTSSGPTSSPSVPNTSRPEDTQSRPSPMASQAGPNQTVPARAFGQTRPDSLQGGQDQSWRQYGGSPAPAHIQPVSGHGEHQQQFARQLSRGPYPPPQGLYPQAQGQYPQAQGPYQNTQWPQHEAPPFAPGGPYPFQQQFMPPYSQYGHYGYGMGQALPAPTPIVSPYQMDPAEAGSKPTKGKKKGKIIPQPEPSSSESEQSDSSMEDTDSYEIVDLKPPYKGVQTAAKMIGLSRRLMDPKFIKDLNVKVTTAYLGLVKMQTNRIVMVRTQVDPLQNGFNPVPIKVTRPEAAEALVAFMVGRILRDPCQKCLKKNGKFVYCVYVPDHFGHSCANCHYGAEGKGCDLRNRTEFIEWNEVYQPKKEKAMPKDITTSPKSIPTPWKGLAVPTSTPTPKGPRSASTKADPSPRKATSVLIHNKPTVPRNPVMASMIDSFGHQVPRTRAQPIRQNMYTAPPIVIKSFQEVISMDNKSLRSWFGQVQDQIEDTMELATDKCMELSKVMQSLSSQFNMVVDVGMAFNAEEGLADGDEEEAEGPVDNTDMAEGRSEEDEDPEDTDDREFVAADDAEVSANTSSSSDPPFVEKVKTRSATKRSRDEHSIQSELGNIRKKKVKTAANDLGRTDMTVPAKGTPKKRKFFKERKHRPDDHQYLF</sequence>
<accession>A0ACB6QY12</accession>
<gene>
    <name evidence="1" type="ORF">BDR25DRAFT_313759</name>
</gene>
<dbReference type="Proteomes" id="UP000799755">
    <property type="component" value="Unassembled WGS sequence"/>
</dbReference>
<organism evidence="1 2">
    <name type="scientific">Lindgomyces ingoldianus</name>
    <dbReference type="NCBI Taxonomy" id="673940"/>
    <lineage>
        <taxon>Eukaryota</taxon>
        <taxon>Fungi</taxon>
        <taxon>Dikarya</taxon>
        <taxon>Ascomycota</taxon>
        <taxon>Pezizomycotina</taxon>
        <taxon>Dothideomycetes</taxon>
        <taxon>Pleosporomycetidae</taxon>
        <taxon>Pleosporales</taxon>
        <taxon>Lindgomycetaceae</taxon>
        <taxon>Lindgomyces</taxon>
    </lineage>
</organism>
<evidence type="ECO:0000313" key="2">
    <source>
        <dbReference type="Proteomes" id="UP000799755"/>
    </source>
</evidence>
<reference evidence="1" key="1">
    <citation type="journal article" date="2020" name="Stud. Mycol.">
        <title>101 Dothideomycetes genomes: a test case for predicting lifestyles and emergence of pathogens.</title>
        <authorList>
            <person name="Haridas S."/>
            <person name="Albert R."/>
            <person name="Binder M."/>
            <person name="Bloem J."/>
            <person name="Labutti K."/>
            <person name="Salamov A."/>
            <person name="Andreopoulos B."/>
            <person name="Baker S."/>
            <person name="Barry K."/>
            <person name="Bills G."/>
            <person name="Bluhm B."/>
            <person name="Cannon C."/>
            <person name="Castanera R."/>
            <person name="Culley D."/>
            <person name="Daum C."/>
            <person name="Ezra D."/>
            <person name="Gonzalez J."/>
            <person name="Henrissat B."/>
            <person name="Kuo A."/>
            <person name="Liang C."/>
            <person name="Lipzen A."/>
            <person name="Lutzoni F."/>
            <person name="Magnuson J."/>
            <person name="Mondo S."/>
            <person name="Nolan M."/>
            <person name="Ohm R."/>
            <person name="Pangilinan J."/>
            <person name="Park H.-J."/>
            <person name="Ramirez L."/>
            <person name="Alfaro M."/>
            <person name="Sun H."/>
            <person name="Tritt A."/>
            <person name="Yoshinaga Y."/>
            <person name="Zwiers L.-H."/>
            <person name="Turgeon B."/>
            <person name="Goodwin S."/>
            <person name="Spatafora J."/>
            <person name="Crous P."/>
            <person name="Grigoriev I."/>
        </authorList>
    </citation>
    <scope>NUCLEOTIDE SEQUENCE</scope>
    <source>
        <strain evidence="1">ATCC 200398</strain>
    </source>
</reference>